<evidence type="ECO:0008006" key="4">
    <source>
        <dbReference type="Google" id="ProtNLM"/>
    </source>
</evidence>
<dbReference type="Pfam" id="PF05512">
    <property type="entry name" value="AWPM-19"/>
    <property type="match status" value="1"/>
</dbReference>
<keyword evidence="1" id="KW-1133">Transmembrane helix</keyword>
<reference evidence="2" key="2">
    <citation type="submission" date="2023-06" db="EMBL/GenBank/DDBJ databases">
        <authorList>
            <person name="Ma L."/>
            <person name="Liu K.-W."/>
            <person name="Li Z."/>
            <person name="Hsiao Y.-Y."/>
            <person name="Qi Y."/>
            <person name="Fu T."/>
            <person name="Tang G."/>
            <person name="Zhang D."/>
            <person name="Sun W.-H."/>
            <person name="Liu D.-K."/>
            <person name="Li Y."/>
            <person name="Chen G.-Z."/>
            <person name="Liu X.-D."/>
            <person name="Liao X.-Y."/>
            <person name="Jiang Y.-T."/>
            <person name="Yu X."/>
            <person name="Hao Y."/>
            <person name="Huang J."/>
            <person name="Zhao X.-W."/>
            <person name="Ke S."/>
            <person name="Chen Y.-Y."/>
            <person name="Wu W.-L."/>
            <person name="Hsu J.-L."/>
            <person name="Lin Y.-F."/>
            <person name="Huang M.-D."/>
            <person name="Li C.-Y."/>
            <person name="Huang L."/>
            <person name="Wang Z.-W."/>
            <person name="Zhao X."/>
            <person name="Zhong W.-Y."/>
            <person name="Peng D.-H."/>
            <person name="Ahmad S."/>
            <person name="Lan S."/>
            <person name="Zhang J.-S."/>
            <person name="Tsai W.-C."/>
            <person name="Van De Peer Y."/>
            <person name="Liu Z.-J."/>
        </authorList>
    </citation>
    <scope>NUCLEOTIDE SEQUENCE</scope>
    <source>
        <strain evidence="2">CP</strain>
        <tissue evidence="2">Leaves</tissue>
    </source>
</reference>
<feature type="transmembrane region" description="Helical" evidence="1">
    <location>
        <begin position="148"/>
        <end position="169"/>
    </location>
</feature>
<feature type="transmembrane region" description="Helical" evidence="1">
    <location>
        <begin position="71"/>
        <end position="94"/>
    </location>
</feature>
<dbReference type="PANTHER" id="PTHR33294">
    <property type="entry name" value="AWPM-19-LIKE FAMILY PROTEIN"/>
    <property type="match status" value="1"/>
</dbReference>
<feature type="transmembrane region" description="Helical" evidence="1">
    <location>
        <begin position="106"/>
        <end position="128"/>
    </location>
</feature>
<sequence>MTLAETKTPAFFLLFVNLVMYLLVTAISGWALSSAINNTFDSASTLSINLQPGISHHHVRLFPMYFPVGNMATGFFVFFSLIAGLVGIAASVSGLNNVLQWNTSNLLSSAASSIMAWSLTLLAMGLAWKEISLGGRDTNLRTLEALAIILSGTQLLCAGLINVGASDVLSKPRYMTGRV</sequence>
<dbReference type="EMBL" id="JAUJYO010000016">
    <property type="protein sequence ID" value="KAK1294307.1"/>
    <property type="molecule type" value="Genomic_DNA"/>
</dbReference>
<keyword evidence="1" id="KW-0472">Membrane</keyword>
<evidence type="ECO:0000313" key="3">
    <source>
        <dbReference type="Proteomes" id="UP001180020"/>
    </source>
</evidence>
<feature type="transmembrane region" description="Helical" evidence="1">
    <location>
        <begin position="12"/>
        <end position="32"/>
    </location>
</feature>
<protein>
    <recommendedName>
        <fullName evidence="4">AWPM-19-like family protein</fullName>
    </recommendedName>
</protein>
<accession>A0AAV9D286</accession>
<dbReference type="AlphaFoldDB" id="A0AAV9D286"/>
<name>A0AAV9D286_ACOCL</name>
<gene>
    <name evidence="2" type="ORF">QJS10_CPA16g01001</name>
</gene>
<comment type="caution">
    <text evidence="2">The sequence shown here is derived from an EMBL/GenBank/DDBJ whole genome shotgun (WGS) entry which is preliminary data.</text>
</comment>
<organism evidence="2 3">
    <name type="scientific">Acorus calamus</name>
    <name type="common">Sweet flag</name>
    <dbReference type="NCBI Taxonomy" id="4465"/>
    <lineage>
        <taxon>Eukaryota</taxon>
        <taxon>Viridiplantae</taxon>
        <taxon>Streptophyta</taxon>
        <taxon>Embryophyta</taxon>
        <taxon>Tracheophyta</taxon>
        <taxon>Spermatophyta</taxon>
        <taxon>Magnoliopsida</taxon>
        <taxon>Liliopsida</taxon>
        <taxon>Acoraceae</taxon>
        <taxon>Acorus</taxon>
    </lineage>
</organism>
<reference evidence="2" key="1">
    <citation type="journal article" date="2023" name="Nat. Commun.">
        <title>Diploid and tetraploid genomes of Acorus and the evolution of monocots.</title>
        <authorList>
            <person name="Ma L."/>
            <person name="Liu K.W."/>
            <person name="Li Z."/>
            <person name="Hsiao Y.Y."/>
            <person name="Qi Y."/>
            <person name="Fu T."/>
            <person name="Tang G.D."/>
            <person name="Zhang D."/>
            <person name="Sun W.H."/>
            <person name="Liu D.K."/>
            <person name="Li Y."/>
            <person name="Chen G.Z."/>
            <person name="Liu X.D."/>
            <person name="Liao X.Y."/>
            <person name="Jiang Y.T."/>
            <person name="Yu X."/>
            <person name="Hao Y."/>
            <person name="Huang J."/>
            <person name="Zhao X.W."/>
            <person name="Ke S."/>
            <person name="Chen Y.Y."/>
            <person name="Wu W.L."/>
            <person name="Hsu J.L."/>
            <person name="Lin Y.F."/>
            <person name="Huang M.D."/>
            <person name="Li C.Y."/>
            <person name="Huang L."/>
            <person name="Wang Z.W."/>
            <person name="Zhao X."/>
            <person name="Zhong W.Y."/>
            <person name="Peng D.H."/>
            <person name="Ahmad S."/>
            <person name="Lan S."/>
            <person name="Zhang J.S."/>
            <person name="Tsai W.C."/>
            <person name="Van de Peer Y."/>
            <person name="Liu Z.J."/>
        </authorList>
    </citation>
    <scope>NUCLEOTIDE SEQUENCE</scope>
    <source>
        <strain evidence="2">CP</strain>
    </source>
</reference>
<keyword evidence="3" id="KW-1185">Reference proteome</keyword>
<keyword evidence="1" id="KW-0812">Transmembrane</keyword>
<dbReference type="InterPro" id="IPR008390">
    <property type="entry name" value="AWPM-19"/>
</dbReference>
<proteinExistence type="predicted"/>
<dbReference type="PANTHER" id="PTHR33294:SF3">
    <property type="entry name" value="AWPM-19-LIKE FAMILY PROTEIN"/>
    <property type="match status" value="1"/>
</dbReference>
<dbReference type="Proteomes" id="UP001180020">
    <property type="component" value="Unassembled WGS sequence"/>
</dbReference>
<evidence type="ECO:0000313" key="2">
    <source>
        <dbReference type="EMBL" id="KAK1294307.1"/>
    </source>
</evidence>
<evidence type="ECO:0000256" key="1">
    <source>
        <dbReference type="SAM" id="Phobius"/>
    </source>
</evidence>